<dbReference type="PANTHER" id="PTHR23053">
    <property type="entry name" value="DLEC1 DELETED IN LUNG AND ESOPHAGEAL CANCER 1"/>
    <property type="match status" value="1"/>
</dbReference>
<dbReference type="PANTHER" id="PTHR23053:SF0">
    <property type="entry name" value="HYDROCEPHALUS-INDUCING PROTEIN HOMOLOG"/>
    <property type="match status" value="1"/>
</dbReference>
<evidence type="ECO:0000313" key="2">
    <source>
        <dbReference type="Proteomes" id="UP000030708"/>
    </source>
</evidence>
<sequence>MEDNNNNETHLENVKNGEPFYILNPSEFIRNKEKVLKEFITKKYDDIIKQNKLSADIRCTYFQCNPKIVIFTTYTPFQKYESVVSLKNVDTAARRLNIQMHEDNTFKVIYISDIKKKIEFYPKSHANYEYDLEVHSEGKYFLLPIRCMNDQIILNVQDEVIIDDTPIYMKSEKNISIKNIGQYENKFEVIINPPFYLSVSSSIHSLKIGEMEHFKIMFVPVHNKCYEDYMIINYENGLSTYTKIKSKGIIADVFIKDKEIIAHDIYINKSKEINIFLKNLSFFLLSYKDNDSEDIKNTNFNVNHKVIQKSFINKQELSDENIVKNELYGNEDLYDYETDEYYVNENNDNNDLSDNQSSQSDFYEEKFPEDMVNINDEKIKNELCTYSLNNSNKFLHSNSNYVSRKKEDDLQIKKNKIIKIYPKYQKLYNDTDTPISILINPQFASFFKIELFLFIKGYSKEEKVVIYLKSITPEIYISNSIHDIDTILINTCKTLHFDLSNNHPIDASITIENSDDYYKEYKIETKKFIIPANSKYLLIIVYLPTRHGPFEKTFIIHQKYTNVKKNIKLLGTCILPDLKFDIDEINFNEVSHSFLYEKSFHIINNSHLTLNYSFKYSNELNEEIQIIKPFGELQKYEKEQVVIKFCPKYIKTYFYNIEFFIEEIKTYKIKLPFHAICSKPLVLCEPLFLNLEHIIIDQIYTEKIKIINESQETDIKYEFIIEEKIKDICSFQVCENEGIIQRNSFKSIGISLKSNSIGNILIVIKIKIPGLDDFLFFNIKAFCTCPYIKIIPNIIDFEKCNCLDVKQKIIEIKNESPISTFITLSNENSVFTYSDNNFYVQPNKSIFINVYAQCLETITYNDILIVTVHRKDDIHIPIRAQGIGSPIFIHEEVINFDIVNTSKKYFHELIIFNKGMNERNIYFVFESEKNRKRKSEQVQIFNITPKNLSIKGGSNIVCILNCFNIKEEKCEDILYIYDDIAKNKKKALHNYKKINIVATFVHPEVELSEVENFMK</sequence>
<reference evidence="1 2" key="1">
    <citation type="submission" date="2013-02" db="EMBL/GenBank/DDBJ databases">
        <title>The Genome Annotation of Plasmodium falciparum Tanzania (2000708).</title>
        <authorList>
            <consortium name="The Broad Institute Genome Sequencing Platform"/>
            <consortium name="The Broad Institute Genome Sequencing Center for Infectious Disease"/>
            <person name="Neafsey D."/>
            <person name="Hoffman S."/>
            <person name="Volkman S."/>
            <person name="Rosenthal P."/>
            <person name="Walker B."/>
            <person name="Young S.K."/>
            <person name="Zeng Q."/>
            <person name="Gargeya S."/>
            <person name="Fitzgerald M."/>
            <person name="Haas B."/>
            <person name="Abouelleil A."/>
            <person name="Allen A.W."/>
            <person name="Alvarado L."/>
            <person name="Arachchi H.M."/>
            <person name="Berlin A.M."/>
            <person name="Chapman S.B."/>
            <person name="Gainer-Dewar J."/>
            <person name="Goldberg J."/>
            <person name="Griggs A."/>
            <person name="Gujja S."/>
            <person name="Hansen M."/>
            <person name="Howarth C."/>
            <person name="Imamovic A."/>
            <person name="Ireland A."/>
            <person name="Larimer J."/>
            <person name="McCowan C."/>
            <person name="Murphy C."/>
            <person name="Pearson M."/>
            <person name="Poon T.W."/>
            <person name="Priest M."/>
            <person name="Roberts A."/>
            <person name="Saif S."/>
            <person name="Shea T."/>
            <person name="Sisk P."/>
            <person name="Sykes S."/>
            <person name="Wortman J."/>
            <person name="Nusbaum C."/>
            <person name="Birren B."/>
        </authorList>
    </citation>
    <scope>NUCLEOTIDE SEQUENCE [LARGE SCALE GENOMIC DNA]</scope>
    <source>
        <strain evidence="2">Tanzania (2000708)</strain>
    </source>
</reference>
<dbReference type="GO" id="GO:1904158">
    <property type="term" value="P:axonemal central apparatus assembly"/>
    <property type="evidence" value="ECO:0007669"/>
    <property type="project" value="TreeGrafter"/>
</dbReference>
<dbReference type="AlphaFoldDB" id="A0A024VYX5"/>
<dbReference type="Proteomes" id="UP000030708">
    <property type="component" value="Unassembled WGS sequence"/>
</dbReference>
<dbReference type="InterPro" id="IPR033305">
    <property type="entry name" value="Hydin-like"/>
</dbReference>
<dbReference type="EMBL" id="KI926554">
    <property type="protein sequence ID" value="ETW33874.1"/>
    <property type="molecule type" value="Genomic_DNA"/>
</dbReference>
<dbReference type="InterPro" id="IPR013783">
    <property type="entry name" value="Ig-like_fold"/>
</dbReference>
<organism evidence="1 2">
    <name type="scientific">Plasmodium falciparum Tanzania</name>
    <name type="common">2000708</name>
    <dbReference type="NCBI Taxonomy" id="1036725"/>
    <lineage>
        <taxon>Eukaryota</taxon>
        <taxon>Sar</taxon>
        <taxon>Alveolata</taxon>
        <taxon>Apicomplexa</taxon>
        <taxon>Aconoidasida</taxon>
        <taxon>Haemosporida</taxon>
        <taxon>Plasmodiidae</taxon>
        <taxon>Plasmodium</taxon>
        <taxon>Plasmodium (Laverania)</taxon>
    </lineage>
</organism>
<evidence type="ECO:0000313" key="1">
    <source>
        <dbReference type="EMBL" id="ETW33874.1"/>
    </source>
</evidence>
<accession>A0A024VYX5</accession>
<name>A0A024VYX5_PLAFA</name>
<dbReference type="GO" id="GO:0005930">
    <property type="term" value="C:axoneme"/>
    <property type="evidence" value="ECO:0007669"/>
    <property type="project" value="TreeGrafter"/>
</dbReference>
<proteinExistence type="predicted"/>
<gene>
    <name evidence="1" type="ORF">PFTANZ_05416</name>
</gene>
<evidence type="ECO:0008006" key="3">
    <source>
        <dbReference type="Google" id="ProtNLM"/>
    </source>
</evidence>
<dbReference type="GO" id="GO:0003341">
    <property type="term" value="P:cilium movement"/>
    <property type="evidence" value="ECO:0007669"/>
    <property type="project" value="TreeGrafter"/>
</dbReference>
<dbReference type="Gene3D" id="2.60.40.10">
    <property type="entry name" value="Immunoglobulins"/>
    <property type="match status" value="5"/>
</dbReference>
<reference evidence="1 2" key="2">
    <citation type="submission" date="2013-02" db="EMBL/GenBank/DDBJ databases">
        <title>The Genome Sequence of Plasmodium falciparum Tanzania (2000708).</title>
        <authorList>
            <consortium name="The Broad Institute Genome Sequencing Platform"/>
            <consortium name="The Broad Institute Genome Sequencing Center for Infectious Disease"/>
            <person name="Neafsey D."/>
            <person name="Cheeseman I."/>
            <person name="Volkman S."/>
            <person name="Adams J."/>
            <person name="Walker B."/>
            <person name="Young S.K."/>
            <person name="Zeng Q."/>
            <person name="Gargeya S."/>
            <person name="Fitzgerald M."/>
            <person name="Haas B."/>
            <person name="Abouelleil A."/>
            <person name="Alvarado L."/>
            <person name="Arachchi H.M."/>
            <person name="Berlin A.M."/>
            <person name="Chapman S.B."/>
            <person name="Dewar J."/>
            <person name="Goldberg J."/>
            <person name="Griggs A."/>
            <person name="Gujja S."/>
            <person name="Hansen M."/>
            <person name="Howarth C."/>
            <person name="Imamovic A."/>
            <person name="Larimer J."/>
            <person name="McCowan C."/>
            <person name="Murphy C."/>
            <person name="Neiman D."/>
            <person name="Pearson M."/>
            <person name="Priest M."/>
            <person name="Roberts A."/>
            <person name="Saif S."/>
            <person name="Shea T."/>
            <person name="Sisk P."/>
            <person name="Sykes S."/>
            <person name="Wortman J."/>
            <person name="Nusbaum C."/>
            <person name="Birren B."/>
        </authorList>
    </citation>
    <scope>NUCLEOTIDE SEQUENCE [LARGE SCALE GENOMIC DNA]</scope>
    <source>
        <strain evidence="2">Tanzania (2000708)</strain>
    </source>
</reference>
<protein>
    <recommendedName>
        <fullName evidence="3">MSP domain-containing protein</fullName>
    </recommendedName>
</protein>